<evidence type="ECO:0000313" key="3">
    <source>
        <dbReference type="Proteomes" id="UP000035050"/>
    </source>
</evidence>
<feature type="region of interest" description="Disordered" evidence="1">
    <location>
        <begin position="329"/>
        <end position="351"/>
    </location>
</feature>
<protein>
    <submittedName>
        <fullName evidence="2">Uncharacterized protein</fullName>
    </submittedName>
</protein>
<dbReference type="HOGENOM" id="CLU_028019_0_0_4"/>
<dbReference type="PATRIC" id="fig|573737.6.peg.2124"/>
<name>A0A0E3U5H9_9BURK</name>
<keyword evidence="3" id="KW-1185">Reference proteome</keyword>
<dbReference type="EMBL" id="CP011253">
    <property type="protein sequence ID" value="AKC69194.1"/>
    <property type="molecule type" value="Genomic_DNA"/>
</dbReference>
<accession>A0A0E3U5H9</accession>
<gene>
    <name evidence="2" type="ORF">MB84_06485</name>
</gene>
<feature type="compositionally biased region" description="Polar residues" evidence="1">
    <location>
        <begin position="615"/>
        <end position="624"/>
    </location>
</feature>
<feature type="region of interest" description="Disordered" evidence="1">
    <location>
        <begin position="56"/>
        <end position="86"/>
    </location>
</feature>
<evidence type="ECO:0000256" key="1">
    <source>
        <dbReference type="SAM" id="MobiDB-lite"/>
    </source>
</evidence>
<evidence type="ECO:0000313" key="2">
    <source>
        <dbReference type="EMBL" id="AKC69194.1"/>
    </source>
</evidence>
<feature type="region of interest" description="Disordered" evidence="1">
    <location>
        <begin position="607"/>
        <end position="672"/>
    </location>
</feature>
<feature type="compositionally biased region" description="Polar residues" evidence="1">
    <location>
        <begin position="60"/>
        <end position="71"/>
    </location>
</feature>
<dbReference type="OrthoDB" id="8937167at2"/>
<dbReference type="AlphaFoldDB" id="A0A0E3U5H9"/>
<sequence length="672" mass="71948">MPYASYRRATSVAPAFAPTYPLSHAVQHRKASAHIHGGVNVQTKRHFSTAFAQARLATPSHASHTSQTHSPLMQGRSRRKAAGPSTPTVWPAAFALMLVANLIAPVASVDPVAAFVPKGVRRCHRNDETHGDASGCAPPVLPDQARPMPGDMGDVGDVGDAVRAEPVDPTMTLKDRYSPQDVLRSMGTGRAPFRHLGDSIADMYVLLTGNTVGQHMREEIQQRVDLVDMVTGLIPKVAMSRVPSEVAEAVADGIDGKSITADRIISIVQSTDPRVLAHPRVNTAREKAAQATLDKPGAVAPAVHIESSEKSLKDIEKKVAATDMERIVDEAGRSAPAPDASPGRVSDEMPAVSNPELDLRGAHEALRICGGDCANRRVTTPDSIATSRHEVDSVLGHLRNNGARSAILLAYNDVSRMELLRSNPPNLRHYRDYSIIPNREAVRIALEHVPPDTPLYEQQRLAAVITASHSRMNPGTNALGQENAEILFHFLIENGVHGDCIRMITVHPKGRSPHSLVLYTESEALIDALKLATPVQFEGPGVDGISGNTFAGLIMNAHDTTLLLDPWSRVKAVGFALSKDPQETRRVLDAAFADFGHRPGEAYRVSLTRPLGSRRTGTSRQGSLASRGIAATVWRKSTTGGSPVTSNASSRLASPDAPKLPLANGDESADGA</sequence>
<dbReference type="Proteomes" id="UP000035050">
    <property type="component" value="Chromosome"/>
</dbReference>
<dbReference type="KEGG" id="pox:MB84_06485"/>
<feature type="compositionally biased region" description="Polar residues" evidence="1">
    <location>
        <begin position="635"/>
        <end position="652"/>
    </location>
</feature>
<organism evidence="2 3">
    <name type="scientific">Pandoraea oxalativorans</name>
    <dbReference type="NCBI Taxonomy" id="573737"/>
    <lineage>
        <taxon>Bacteria</taxon>
        <taxon>Pseudomonadati</taxon>
        <taxon>Pseudomonadota</taxon>
        <taxon>Betaproteobacteria</taxon>
        <taxon>Burkholderiales</taxon>
        <taxon>Burkholderiaceae</taxon>
        <taxon>Pandoraea</taxon>
    </lineage>
</organism>
<dbReference type="RefSeq" id="WP_046290534.1">
    <property type="nucleotide sequence ID" value="NZ_CP011253.3"/>
</dbReference>
<proteinExistence type="predicted"/>
<reference evidence="2" key="1">
    <citation type="submission" date="2016-06" db="EMBL/GenBank/DDBJ databases">
        <title>Pandoraea oxalativorans DSM 23570 Genome Sequencing.</title>
        <authorList>
            <person name="Ee R."/>
            <person name="Lim Y.-L."/>
            <person name="Yong D."/>
            <person name="Yin W.-F."/>
            <person name="Chan K.-G."/>
        </authorList>
    </citation>
    <scope>NUCLEOTIDE SEQUENCE</scope>
    <source>
        <strain evidence="2">DSM 23570</strain>
    </source>
</reference>